<feature type="domain" description="Glycosyl transferase family 1" evidence="4">
    <location>
        <begin position="146"/>
        <end position="297"/>
    </location>
</feature>
<protein>
    <recommendedName>
        <fullName evidence="1">D-inositol 3-phosphate glycosyltransferase</fullName>
    </recommendedName>
</protein>
<dbReference type="GO" id="GO:0016757">
    <property type="term" value="F:glycosyltransferase activity"/>
    <property type="evidence" value="ECO:0007669"/>
    <property type="project" value="UniProtKB-KW"/>
</dbReference>
<evidence type="ECO:0000256" key="2">
    <source>
        <dbReference type="ARBA" id="ARBA00022676"/>
    </source>
</evidence>
<name>A0ABQ6IAW2_9MICO</name>
<gene>
    <name evidence="6" type="ORF">GCM10025876_05110</name>
</gene>
<keyword evidence="3" id="KW-0808">Transferase</keyword>
<organism evidence="6 7">
    <name type="scientific">Demequina litorisediminis</name>
    <dbReference type="NCBI Taxonomy" id="1849022"/>
    <lineage>
        <taxon>Bacteria</taxon>
        <taxon>Bacillati</taxon>
        <taxon>Actinomycetota</taxon>
        <taxon>Actinomycetes</taxon>
        <taxon>Micrococcales</taxon>
        <taxon>Demequinaceae</taxon>
        <taxon>Demequina</taxon>
    </lineage>
</organism>
<comment type="caution">
    <text evidence="6">The sequence shown here is derived from an EMBL/GenBank/DDBJ whole genome shotgun (WGS) entry which is preliminary data.</text>
</comment>
<proteinExistence type="predicted"/>
<dbReference type="InterPro" id="IPR050194">
    <property type="entry name" value="Glycosyltransferase_grp1"/>
</dbReference>
<dbReference type="Pfam" id="PF00534">
    <property type="entry name" value="Glycos_transf_1"/>
    <property type="match status" value="1"/>
</dbReference>
<evidence type="ECO:0000259" key="4">
    <source>
        <dbReference type="Pfam" id="PF00534"/>
    </source>
</evidence>
<evidence type="ECO:0000313" key="6">
    <source>
        <dbReference type="EMBL" id="GMA34307.1"/>
    </source>
</evidence>
<evidence type="ECO:0000256" key="1">
    <source>
        <dbReference type="ARBA" id="ARBA00021292"/>
    </source>
</evidence>
<keyword evidence="7" id="KW-1185">Reference proteome</keyword>
<keyword evidence="2 6" id="KW-0328">Glycosyltransferase</keyword>
<dbReference type="EMBL" id="BSUN01000001">
    <property type="protein sequence ID" value="GMA34307.1"/>
    <property type="molecule type" value="Genomic_DNA"/>
</dbReference>
<reference evidence="7" key="1">
    <citation type="journal article" date="2019" name="Int. J. Syst. Evol. Microbiol.">
        <title>The Global Catalogue of Microorganisms (GCM) 10K type strain sequencing project: providing services to taxonomists for standard genome sequencing and annotation.</title>
        <authorList>
            <consortium name="The Broad Institute Genomics Platform"/>
            <consortium name="The Broad Institute Genome Sequencing Center for Infectious Disease"/>
            <person name="Wu L."/>
            <person name="Ma J."/>
        </authorList>
    </citation>
    <scope>NUCLEOTIDE SEQUENCE [LARGE SCALE GENOMIC DNA]</scope>
    <source>
        <strain evidence="7">NBRC 112299</strain>
    </source>
</reference>
<dbReference type="Proteomes" id="UP001157125">
    <property type="component" value="Unassembled WGS sequence"/>
</dbReference>
<dbReference type="Gene3D" id="3.40.50.2000">
    <property type="entry name" value="Glycogen Phosphorylase B"/>
    <property type="match status" value="2"/>
</dbReference>
<dbReference type="InterPro" id="IPR028098">
    <property type="entry name" value="Glyco_trans_4-like_N"/>
</dbReference>
<dbReference type="PANTHER" id="PTHR45947">
    <property type="entry name" value="SULFOQUINOVOSYL TRANSFERASE SQD2"/>
    <property type="match status" value="1"/>
</dbReference>
<dbReference type="SUPFAM" id="SSF53756">
    <property type="entry name" value="UDP-Glycosyltransferase/glycogen phosphorylase"/>
    <property type="match status" value="1"/>
</dbReference>
<dbReference type="InterPro" id="IPR001296">
    <property type="entry name" value="Glyco_trans_1"/>
</dbReference>
<evidence type="ECO:0000259" key="5">
    <source>
        <dbReference type="Pfam" id="PF13579"/>
    </source>
</evidence>
<accession>A0ABQ6IAW2</accession>
<evidence type="ECO:0000256" key="3">
    <source>
        <dbReference type="ARBA" id="ARBA00022679"/>
    </source>
</evidence>
<dbReference type="Pfam" id="PF13579">
    <property type="entry name" value="Glyco_trans_4_4"/>
    <property type="match status" value="1"/>
</dbReference>
<evidence type="ECO:0000313" key="7">
    <source>
        <dbReference type="Proteomes" id="UP001157125"/>
    </source>
</evidence>
<sequence>MGYARDRAIPLLPRTGGYRAIVRLPEVHEVLTAFAPDVLEVSDRTTLRPLGDWARAAGIPSVFFAHERVDGVVRAHVAPRWATSAALRRAVDAHHRGTHRRFDTVACTTDYAATEFRRLGLPTVTVPLGVDLARFHPSRRDPAIRDLLAHNDEALVVLASRLSREKAPHLAVEAVRLLSGRGHRVRLVIAGTGAMEPALRRLAADLPVDFLGFVDNAERFAALLASADAVVAPGPIETFGLAALEALASGTPVVSHAASALPEVVGDAGVAVRGTPGDVAAGILAVMARDPATRRATARTRAETMPWSATVATMEALHERALAGVRVGERA</sequence>
<dbReference type="PANTHER" id="PTHR45947:SF3">
    <property type="entry name" value="SULFOQUINOVOSYL TRANSFERASE SQD2"/>
    <property type="match status" value="1"/>
</dbReference>
<feature type="domain" description="Glycosyltransferase subfamily 4-like N-terminal" evidence="5">
    <location>
        <begin position="7"/>
        <end position="127"/>
    </location>
</feature>